<evidence type="ECO:0000313" key="6">
    <source>
        <dbReference type="EMBL" id="UWM54179.1"/>
    </source>
</evidence>
<dbReference type="PANTHER" id="PTHR32419">
    <property type="entry name" value="GLUTATHIONYL-HYDROQUINONE REDUCTASE"/>
    <property type="match status" value="1"/>
</dbReference>
<feature type="site" description="Lowers pKa of active site Cys" evidence="3">
    <location>
        <position position="289"/>
    </location>
</feature>
<feature type="binding site" evidence="2">
    <location>
        <position position="88"/>
    </location>
    <ligand>
        <name>glutathione</name>
        <dbReference type="ChEBI" id="CHEBI:57925"/>
    </ligand>
</feature>
<dbReference type="InterPro" id="IPR040079">
    <property type="entry name" value="Glutathione_S-Trfase"/>
</dbReference>
<dbReference type="SUPFAM" id="SSF52833">
    <property type="entry name" value="Thioredoxin-like"/>
    <property type="match status" value="1"/>
</dbReference>
<dbReference type="InterPro" id="IPR016639">
    <property type="entry name" value="GST_Omega/GSH"/>
</dbReference>
<feature type="active site" description="Proton donor/acceptor" evidence="1">
    <location>
        <position position="186"/>
    </location>
</feature>
<dbReference type="GeneID" id="74944542"/>
<proteinExistence type="predicted"/>
<dbReference type="AlphaFoldDB" id="A0A9E7R1V8"/>
<feature type="binding site" evidence="2">
    <location>
        <begin position="140"/>
        <end position="141"/>
    </location>
    <ligand>
        <name>glutathione</name>
        <dbReference type="ChEBI" id="CHEBI:57925"/>
    </ligand>
</feature>
<feature type="binding site" evidence="2">
    <location>
        <begin position="122"/>
        <end position="125"/>
    </location>
    <ligand>
        <name>glutathione</name>
        <dbReference type="ChEBI" id="CHEBI:57925"/>
    </ligand>
</feature>
<feature type="active site" description="Nucleophile" evidence="1">
    <location>
        <position position="55"/>
    </location>
</feature>
<evidence type="ECO:0000256" key="3">
    <source>
        <dbReference type="PIRSR" id="PIRSR015753-3"/>
    </source>
</evidence>
<sequence length="334" mass="38385">MVNMFVDGEWRTDTYEFNDEEGEFDRQPTSFRDRLGTEAFPAESGRYHLYISRACPWAHGASMVRSLLGLEDHVSMDIVDPYRDEMGWQFTPEKDDCTEDSILGADYLGELYTEADPNYTGRVTVPVLWDRERETIVNNESIEVMETFSTAMQELGNGVDLYPEDVREEVDEMVDRIYEPINNGVYRAGFAGTQEVYEKNVNRLFDALDALDERLADQRYLVADGERLTLADLRLFATLVRFDHVYHTHFKCNRRLVSQYDHLWPYVRDLYQTSGIAKTVNVDHIKEHYYTTHTDINPTGFVAVGPDLDFEAPHGRDELPGGPPAELAPTPRGD</sequence>
<organism evidence="6 7">
    <name type="scientific">Salinirubellus salinus</name>
    <dbReference type="NCBI Taxonomy" id="1364945"/>
    <lineage>
        <taxon>Archaea</taxon>
        <taxon>Methanobacteriati</taxon>
        <taxon>Methanobacteriota</taxon>
        <taxon>Stenosarchaea group</taxon>
        <taxon>Halobacteria</taxon>
        <taxon>Halobacteriales</taxon>
        <taxon>Natronomonadaceae</taxon>
        <taxon>Salinirubellus</taxon>
    </lineage>
</organism>
<keyword evidence="7" id="KW-1185">Reference proteome</keyword>
<protein>
    <submittedName>
        <fullName evidence="6">Glutathione S-transferase family protein</fullName>
    </submittedName>
</protein>
<feature type="site" description="Lowers pKa of active site Cys" evidence="3">
    <location>
        <position position="246"/>
    </location>
</feature>
<evidence type="ECO:0000256" key="2">
    <source>
        <dbReference type="PIRSR" id="PIRSR015753-2"/>
    </source>
</evidence>
<dbReference type="RefSeq" id="WP_260593173.1">
    <property type="nucleotide sequence ID" value="NZ_CP104003.1"/>
</dbReference>
<accession>A0A9E7R1V8</accession>
<evidence type="ECO:0000256" key="4">
    <source>
        <dbReference type="SAM" id="MobiDB-lite"/>
    </source>
</evidence>
<feature type="domain" description="GST C-terminal" evidence="5">
    <location>
        <begin position="163"/>
        <end position="292"/>
    </location>
</feature>
<evidence type="ECO:0000256" key="1">
    <source>
        <dbReference type="PIRSR" id="PIRSR015753-1"/>
    </source>
</evidence>
<dbReference type="Gene3D" id="3.40.30.10">
    <property type="entry name" value="Glutaredoxin"/>
    <property type="match status" value="1"/>
</dbReference>
<dbReference type="InterPro" id="IPR047047">
    <property type="entry name" value="GST_Omega-like_C"/>
</dbReference>
<dbReference type="PROSITE" id="PS50405">
    <property type="entry name" value="GST_CTER"/>
    <property type="match status" value="1"/>
</dbReference>
<dbReference type="PANTHER" id="PTHR32419:SF6">
    <property type="entry name" value="GLUTATHIONE S-TRANSFERASE OMEGA-LIKE 1-RELATED"/>
    <property type="match status" value="1"/>
</dbReference>
<dbReference type="EMBL" id="CP104003">
    <property type="protein sequence ID" value="UWM54179.1"/>
    <property type="molecule type" value="Genomic_DNA"/>
</dbReference>
<dbReference type="GO" id="GO:0005737">
    <property type="term" value="C:cytoplasm"/>
    <property type="evidence" value="ECO:0007669"/>
    <property type="project" value="TreeGrafter"/>
</dbReference>
<reference evidence="6" key="1">
    <citation type="submission" date="2022-09" db="EMBL/GenBank/DDBJ databases">
        <title>Diverse halophilic archaea isolated from saline environments.</title>
        <authorList>
            <person name="Cui H.-L."/>
        </authorList>
    </citation>
    <scope>NUCLEOTIDE SEQUENCE</scope>
    <source>
        <strain evidence="6">ZS-35-S2</strain>
    </source>
</reference>
<dbReference type="Gene3D" id="1.20.1050.10">
    <property type="match status" value="1"/>
</dbReference>
<evidence type="ECO:0000313" key="7">
    <source>
        <dbReference type="Proteomes" id="UP001057580"/>
    </source>
</evidence>
<dbReference type="GO" id="GO:0004364">
    <property type="term" value="F:glutathione transferase activity"/>
    <property type="evidence" value="ECO:0007669"/>
    <property type="project" value="InterPro"/>
</dbReference>
<dbReference type="SFLD" id="SFLDG01148">
    <property type="entry name" value="Xi_(cytGST)"/>
    <property type="match status" value="1"/>
</dbReference>
<dbReference type="InterPro" id="IPR036282">
    <property type="entry name" value="Glutathione-S-Trfase_C_sf"/>
</dbReference>
<dbReference type="PIRSF" id="PIRSF015753">
    <property type="entry name" value="GST"/>
    <property type="match status" value="1"/>
</dbReference>
<dbReference type="InterPro" id="IPR010987">
    <property type="entry name" value="Glutathione-S-Trfase_C-like"/>
</dbReference>
<dbReference type="SUPFAM" id="SSF47616">
    <property type="entry name" value="GST C-terminal domain-like"/>
    <property type="match status" value="1"/>
</dbReference>
<feature type="region of interest" description="Disordered" evidence="4">
    <location>
        <begin position="312"/>
        <end position="334"/>
    </location>
</feature>
<name>A0A9E7R1V8_9EURY</name>
<dbReference type="Pfam" id="PF13409">
    <property type="entry name" value="GST_N_2"/>
    <property type="match status" value="1"/>
</dbReference>
<dbReference type="CDD" id="cd03190">
    <property type="entry name" value="GST_C_Omega_like"/>
    <property type="match status" value="1"/>
</dbReference>
<gene>
    <name evidence="6" type="ORF">N0B31_18930</name>
</gene>
<dbReference type="InterPro" id="IPR036249">
    <property type="entry name" value="Thioredoxin-like_sf"/>
</dbReference>
<dbReference type="Proteomes" id="UP001057580">
    <property type="component" value="Chromosome"/>
</dbReference>
<dbReference type="SFLD" id="SFLDS00019">
    <property type="entry name" value="Glutathione_Transferase_(cytos"/>
    <property type="match status" value="1"/>
</dbReference>
<dbReference type="SFLD" id="SFLDG01206">
    <property type="entry name" value="Xi.1"/>
    <property type="match status" value="1"/>
</dbReference>
<dbReference type="InterPro" id="IPR004045">
    <property type="entry name" value="Glutathione_S-Trfase_N"/>
</dbReference>
<dbReference type="KEGG" id="ssai:N0B31_18930"/>
<evidence type="ECO:0000259" key="5">
    <source>
        <dbReference type="PROSITE" id="PS50405"/>
    </source>
</evidence>
<dbReference type="Pfam" id="PF13410">
    <property type="entry name" value="GST_C_2"/>
    <property type="match status" value="1"/>
</dbReference>